<accession>A0A848ATA7</accession>
<feature type="binding site" evidence="8">
    <location>
        <begin position="14"/>
        <end position="16"/>
    </location>
    <ligand>
        <name>shikimate</name>
        <dbReference type="ChEBI" id="CHEBI:36208"/>
    </ligand>
</feature>
<comment type="subunit">
    <text evidence="8">Homodimer.</text>
</comment>
<keyword evidence="5 8" id="KW-0560">Oxidoreductase</keyword>
<dbReference type="UniPathway" id="UPA00053">
    <property type="reaction ID" value="UER00087"/>
</dbReference>
<dbReference type="SUPFAM" id="SSF51735">
    <property type="entry name" value="NAD(P)-binding Rossmann-fold domains"/>
    <property type="match status" value="1"/>
</dbReference>
<feature type="binding site" evidence="8">
    <location>
        <position position="60"/>
    </location>
    <ligand>
        <name>shikimate</name>
        <dbReference type="ChEBI" id="CHEBI:36208"/>
    </ligand>
</feature>
<dbReference type="InterPro" id="IPR046346">
    <property type="entry name" value="Aminoacid_DH-like_N_sf"/>
</dbReference>
<feature type="binding site" evidence="8">
    <location>
        <position position="224"/>
    </location>
    <ligand>
        <name>NADP(+)</name>
        <dbReference type="ChEBI" id="CHEBI:58349"/>
    </ligand>
</feature>
<dbReference type="GO" id="GO:0004764">
    <property type="term" value="F:shikimate 3-dehydrogenase (NADP+) activity"/>
    <property type="evidence" value="ECO:0007669"/>
    <property type="project" value="UniProtKB-UniRule"/>
</dbReference>
<keyword evidence="3 8" id="KW-0028">Amino-acid biosynthesis</keyword>
<dbReference type="GO" id="GO:0009423">
    <property type="term" value="P:chorismate biosynthetic process"/>
    <property type="evidence" value="ECO:0007669"/>
    <property type="project" value="UniProtKB-UniRule"/>
</dbReference>
<dbReference type="InterPro" id="IPR011342">
    <property type="entry name" value="Shikimate_DH"/>
</dbReference>
<comment type="function">
    <text evidence="8">Involved in the biosynthesis of the chorismate, which leads to the biosynthesis of aromatic amino acids. Catalyzes the reversible NADPH linked reduction of 3-dehydroshikimate (DHSA) to yield shikimate (SA).</text>
</comment>
<dbReference type="Pfam" id="PF08501">
    <property type="entry name" value="Shikimate_dh_N"/>
    <property type="match status" value="1"/>
</dbReference>
<feature type="binding site" evidence="8">
    <location>
        <begin position="149"/>
        <end position="154"/>
    </location>
    <ligand>
        <name>NADP(+)</name>
        <dbReference type="ChEBI" id="CHEBI:58349"/>
    </ligand>
</feature>
<sequence>MIKYMVIGDPIAHSRSPGMQNAAFEFHGLGSPYGIRHVRPDELGGFIEFARANLKGVNLTVPHKAAVIPYLDTVDPAAEAAGSVNTLIIENGRIHGASTDGYGLEHALLENFSRPLAGAGVTFIGAGGAAHATAFHLAALGVKAIRIANRTVAKADEIAEKLRRLHPALFVETARPDDSATLARWFADTDFLIQATSLGLKAGDPAPFDLALLKPELKLCIFDTIYKPTPLLAKARELRLPVADGAAMLIHQGAKSFELWTGLSAPLDAMRRGFLEAQPC</sequence>
<evidence type="ECO:0000259" key="9">
    <source>
        <dbReference type="Pfam" id="PF01488"/>
    </source>
</evidence>
<evidence type="ECO:0000259" key="10">
    <source>
        <dbReference type="Pfam" id="PF08501"/>
    </source>
</evidence>
<dbReference type="Proteomes" id="UP000576225">
    <property type="component" value="Unassembled WGS sequence"/>
</dbReference>
<comment type="catalytic activity">
    <reaction evidence="7 8">
        <text>shikimate + NADP(+) = 3-dehydroshikimate + NADPH + H(+)</text>
        <dbReference type="Rhea" id="RHEA:17737"/>
        <dbReference type="ChEBI" id="CHEBI:15378"/>
        <dbReference type="ChEBI" id="CHEBI:16630"/>
        <dbReference type="ChEBI" id="CHEBI:36208"/>
        <dbReference type="ChEBI" id="CHEBI:57783"/>
        <dbReference type="ChEBI" id="CHEBI:58349"/>
        <dbReference type="EC" id="1.1.1.25"/>
    </reaction>
</comment>
<feature type="binding site" evidence="8">
    <location>
        <begin position="125"/>
        <end position="129"/>
    </location>
    <ligand>
        <name>NADP(+)</name>
        <dbReference type="ChEBI" id="CHEBI:58349"/>
    </ligand>
</feature>
<dbReference type="SUPFAM" id="SSF53223">
    <property type="entry name" value="Aminoacid dehydrogenase-like, N-terminal domain"/>
    <property type="match status" value="1"/>
</dbReference>
<name>A0A848ATA7_9BACT</name>
<feature type="binding site" evidence="8">
    <location>
        <position position="226"/>
    </location>
    <ligand>
        <name>shikimate</name>
        <dbReference type="ChEBI" id="CHEBI:36208"/>
    </ligand>
</feature>
<dbReference type="GO" id="GO:0019632">
    <property type="term" value="P:shikimate metabolic process"/>
    <property type="evidence" value="ECO:0007669"/>
    <property type="project" value="InterPro"/>
</dbReference>
<evidence type="ECO:0000256" key="5">
    <source>
        <dbReference type="ARBA" id="ARBA00023002"/>
    </source>
</evidence>
<dbReference type="InterPro" id="IPR036291">
    <property type="entry name" value="NAD(P)-bd_dom_sf"/>
</dbReference>
<reference evidence="12 13" key="1">
    <citation type="submission" date="2020-04" db="EMBL/GenBank/DDBJ databases">
        <authorList>
            <person name="Hitch T.C.A."/>
            <person name="Wylensek D."/>
            <person name="Clavel T."/>
        </authorList>
    </citation>
    <scope>NUCLEOTIDE SEQUENCE [LARGE SCALE GENOMIC DNA]</scope>
    <source>
        <strain evidence="12 13">COR2-253-APC-1A</strain>
    </source>
</reference>
<comment type="pathway">
    <text evidence="1 8">Metabolic intermediate biosynthesis; chorismate biosynthesis; chorismate from D-erythrose 4-phosphate and phosphoenolpyruvate: step 4/7.</text>
</comment>
<evidence type="ECO:0000259" key="11">
    <source>
        <dbReference type="Pfam" id="PF18317"/>
    </source>
</evidence>
<dbReference type="InterPro" id="IPR013708">
    <property type="entry name" value="Shikimate_DH-bd_N"/>
</dbReference>
<dbReference type="InterPro" id="IPR041121">
    <property type="entry name" value="SDH_C"/>
</dbReference>
<dbReference type="GO" id="GO:0009073">
    <property type="term" value="P:aromatic amino acid family biosynthetic process"/>
    <property type="evidence" value="ECO:0007669"/>
    <property type="project" value="UniProtKB-KW"/>
</dbReference>
<evidence type="ECO:0000256" key="6">
    <source>
        <dbReference type="ARBA" id="ARBA00023141"/>
    </source>
</evidence>
<evidence type="ECO:0000313" key="13">
    <source>
        <dbReference type="Proteomes" id="UP000576225"/>
    </source>
</evidence>
<comment type="caution">
    <text evidence="8">Lacks conserved residue(s) required for the propagation of feature annotation.</text>
</comment>
<dbReference type="GO" id="GO:0050661">
    <property type="term" value="F:NADP binding"/>
    <property type="evidence" value="ECO:0007669"/>
    <property type="project" value="InterPro"/>
</dbReference>
<dbReference type="GO" id="GO:0008652">
    <property type="term" value="P:amino acid biosynthetic process"/>
    <property type="evidence" value="ECO:0007669"/>
    <property type="project" value="UniProtKB-KW"/>
</dbReference>
<dbReference type="HAMAP" id="MF_00222">
    <property type="entry name" value="Shikimate_DH_AroE"/>
    <property type="match status" value="1"/>
</dbReference>
<evidence type="ECO:0000256" key="3">
    <source>
        <dbReference type="ARBA" id="ARBA00022605"/>
    </source>
</evidence>
<comment type="similarity">
    <text evidence="8">Belongs to the shikimate dehydrogenase family.</text>
</comment>
<feature type="domain" description="Shikimate dehydrogenase substrate binding N-terminal" evidence="10">
    <location>
        <begin position="6"/>
        <end position="87"/>
    </location>
</feature>
<feature type="binding site" evidence="8">
    <location>
        <position position="252"/>
    </location>
    <ligand>
        <name>shikimate</name>
        <dbReference type="ChEBI" id="CHEBI:36208"/>
    </ligand>
</feature>
<gene>
    <name evidence="8 12" type="primary">aroE</name>
    <name evidence="12" type="ORF">HF882_10300</name>
</gene>
<dbReference type="RefSeq" id="WP_168962549.1">
    <property type="nucleotide sequence ID" value="NZ_DBFOHU010000307.1"/>
</dbReference>
<comment type="caution">
    <text evidence="12">The sequence shown here is derived from an EMBL/GenBank/DDBJ whole genome shotgun (WGS) entry which is preliminary data.</text>
</comment>
<organism evidence="12 13">
    <name type="scientific">Victivallis vadensis</name>
    <dbReference type="NCBI Taxonomy" id="172901"/>
    <lineage>
        <taxon>Bacteria</taxon>
        <taxon>Pseudomonadati</taxon>
        <taxon>Lentisphaerota</taxon>
        <taxon>Lentisphaeria</taxon>
        <taxon>Victivallales</taxon>
        <taxon>Victivallaceae</taxon>
        <taxon>Victivallis</taxon>
    </lineage>
</organism>
<evidence type="ECO:0000256" key="2">
    <source>
        <dbReference type="ARBA" id="ARBA00012962"/>
    </source>
</evidence>
<dbReference type="NCBIfam" id="TIGR00507">
    <property type="entry name" value="aroE"/>
    <property type="match status" value="1"/>
</dbReference>
<feature type="binding site" evidence="8">
    <location>
        <position position="85"/>
    </location>
    <ligand>
        <name>shikimate</name>
        <dbReference type="ChEBI" id="CHEBI:36208"/>
    </ligand>
</feature>
<feature type="binding site" evidence="8">
    <location>
        <position position="245"/>
    </location>
    <ligand>
        <name>NADP(+)</name>
        <dbReference type="ChEBI" id="CHEBI:58349"/>
    </ligand>
</feature>
<evidence type="ECO:0000313" key="12">
    <source>
        <dbReference type="EMBL" id="NMD86974.1"/>
    </source>
</evidence>
<dbReference type="AlphaFoldDB" id="A0A848ATA7"/>
<feature type="domain" description="Quinate/shikimate 5-dehydrogenase/glutamyl-tRNA reductase" evidence="9">
    <location>
        <begin position="115"/>
        <end position="164"/>
    </location>
</feature>
<evidence type="ECO:0000256" key="1">
    <source>
        <dbReference type="ARBA" id="ARBA00004871"/>
    </source>
</evidence>
<dbReference type="PANTHER" id="PTHR21089:SF1">
    <property type="entry name" value="BIFUNCTIONAL 3-DEHYDROQUINATE DEHYDRATASE_SHIKIMATE DEHYDROGENASE, CHLOROPLASTIC"/>
    <property type="match status" value="1"/>
</dbReference>
<feature type="active site" description="Proton acceptor" evidence="8">
    <location>
        <position position="64"/>
    </location>
</feature>
<dbReference type="Pfam" id="PF18317">
    <property type="entry name" value="SDH_C"/>
    <property type="match status" value="1"/>
</dbReference>
<dbReference type="Gene3D" id="3.40.50.720">
    <property type="entry name" value="NAD(P)-binding Rossmann-like Domain"/>
    <property type="match status" value="1"/>
</dbReference>
<dbReference type="EMBL" id="JABAEW010000017">
    <property type="protein sequence ID" value="NMD86974.1"/>
    <property type="molecule type" value="Genomic_DNA"/>
</dbReference>
<evidence type="ECO:0000256" key="4">
    <source>
        <dbReference type="ARBA" id="ARBA00022857"/>
    </source>
</evidence>
<dbReference type="Gene3D" id="3.40.50.10860">
    <property type="entry name" value="Leucine Dehydrogenase, chain A, domain 1"/>
    <property type="match status" value="1"/>
</dbReference>
<dbReference type="InterPro" id="IPR006151">
    <property type="entry name" value="Shikm_DH/Glu-tRNA_Rdtase"/>
</dbReference>
<dbReference type="InterPro" id="IPR022893">
    <property type="entry name" value="Shikimate_DH_fam"/>
</dbReference>
<dbReference type="GO" id="GO:0005829">
    <property type="term" value="C:cytosol"/>
    <property type="evidence" value="ECO:0007669"/>
    <property type="project" value="TreeGrafter"/>
</dbReference>
<dbReference type="CDD" id="cd01065">
    <property type="entry name" value="NAD_bind_Shikimate_DH"/>
    <property type="match status" value="1"/>
</dbReference>
<feature type="domain" description="SDH C-terminal" evidence="11">
    <location>
        <begin position="247"/>
        <end position="272"/>
    </location>
</feature>
<protein>
    <recommendedName>
        <fullName evidence="2 8">Shikimate dehydrogenase (NADP(+))</fullName>
        <shortName evidence="8">SDH</shortName>
        <ecNumber evidence="2 8">1.1.1.25</ecNumber>
    </recommendedName>
</protein>
<keyword evidence="4 8" id="KW-0521">NADP</keyword>
<feature type="binding site" evidence="8">
    <location>
        <position position="100"/>
    </location>
    <ligand>
        <name>shikimate</name>
        <dbReference type="ChEBI" id="CHEBI:36208"/>
    </ligand>
</feature>
<evidence type="ECO:0000256" key="8">
    <source>
        <dbReference type="HAMAP-Rule" id="MF_00222"/>
    </source>
</evidence>
<keyword evidence="6 8" id="KW-0057">Aromatic amino acid biosynthesis</keyword>
<dbReference type="Pfam" id="PF01488">
    <property type="entry name" value="Shikimate_DH"/>
    <property type="match status" value="1"/>
</dbReference>
<evidence type="ECO:0000256" key="7">
    <source>
        <dbReference type="ARBA" id="ARBA00049442"/>
    </source>
</evidence>
<dbReference type="EC" id="1.1.1.25" evidence="2 8"/>
<dbReference type="PANTHER" id="PTHR21089">
    <property type="entry name" value="SHIKIMATE DEHYDROGENASE"/>
    <property type="match status" value="1"/>
</dbReference>
<proteinExistence type="inferred from homology"/>